<name>A0A0R2H9V4_9LACO</name>
<evidence type="ECO:0000313" key="2">
    <source>
        <dbReference type="EMBL" id="AMV66716.1"/>
    </source>
</evidence>
<evidence type="ECO:0000313" key="3">
    <source>
        <dbReference type="Proteomes" id="UP000076244"/>
    </source>
</evidence>
<dbReference type="EMBL" id="CP012275">
    <property type="protein sequence ID" value="AMV63379.1"/>
    <property type="molecule type" value="Genomic_DNA"/>
</dbReference>
<dbReference type="EMBL" id="CP012288">
    <property type="protein sequence ID" value="AMV66716.1"/>
    <property type="molecule type" value="Genomic_DNA"/>
</dbReference>
<reference evidence="3 4" key="1">
    <citation type="journal article" date="2016" name="PLoS ONE">
        <title>The Identification of Novel Diagnostic Marker Genes for the Detection of Beer Spoiling Pediococcus damnosus Strains Using the BlAst Diagnostic Gene findEr.</title>
        <authorList>
            <person name="Behr J."/>
            <person name="Geissler A.J."/>
            <person name="Schmid J."/>
            <person name="Zehe A."/>
            <person name="Vogel R.F."/>
        </authorList>
    </citation>
    <scope>NUCLEOTIDE SEQUENCE [LARGE SCALE GENOMIC DNA]</scope>
    <source>
        <strain evidence="1 4">TMW 2.1533</strain>
        <strain evidence="2 3">TMW 2.1535</strain>
    </source>
</reference>
<dbReference type="Proteomes" id="UP000076244">
    <property type="component" value="Chromosome"/>
</dbReference>
<dbReference type="Proteomes" id="UP000076405">
    <property type="component" value="Chromosome"/>
</dbReference>
<organism evidence="1 4">
    <name type="scientific">Pediococcus damnosus</name>
    <dbReference type="NCBI Taxonomy" id="51663"/>
    <lineage>
        <taxon>Bacteria</taxon>
        <taxon>Bacillati</taxon>
        <taxon>Bacillota</taxon>
        <taxon>Bacilli</taxon>
        <taxon>Lactobacillales</taxon>
        <taxon>Lactobacillaceae</taxon>
        <taxon>Pediococcus</taxon>
    </lineage>
</organism>
<accession>A0A0R2H9V4</accession>
<dbReference type="RefSeq" id="WP_046871522.1">
    <property type="nucleotide sequence ID" value="NZ_BAAAXI010000014.1"/>
</dbReference>
<proteinExistence type="predicted"/>
<dbReference type="OrthoDB" id="2246554at2"/>
<gene>
    <name evidence="1" type="ORF">ADU70_1913</name>
    <name evidence="2" type="ORF">ADU72_0771</name>
</gene>
<dbReference type="InterPro" id="IPR059218">
    <property type="entry name" value="LBP_cg2779-like"/>
</dbReference>
<evidence type="ECO:0000313" key="1">
    <source>
        <dbReference type="EMBL" id="AMV63379.1"/>
    </source>
</evidence>
<dbReference type="AlphaFoldDB" id="A0A0R2H9V4"/>
<sequence length="62" mass="7263">MGDLTKLAEEIINYQKKHDLTDASIAFGTHLSVEKIHNIKINKYNATEDDIRRINDYMRDNK</sequence>
<dbReference type="GeneID" id="57276948"/>
<evidence type="ECO:0000313" key="4">
    <source>
        <dbReference type="Proteomes" id="UP000076405"/>
    </source>
</evidence>
<protein>
    <recommendedName>
        <fullName evidence="5">Phage protein</fullName>
    </recommendedName>
</protein>
<dbReference type="NCBIfam" id="NF040507">
    <property type="entry name" value="LBP_cg2779_fam"/>
    <property type="match status" value="1"/>
</dbReference>
<keyword evidence="3" id="KW-1185">Reference proteome</keyword>
<evidence type="ECO:0008006" key="5">
    <source>
        <dbReference type="Google" id="ProtNLM"/>
    </source>
</evidence>
<dbReference type="KEGG" id="pdm:ADU72_0771"/>